<evidence type="ECO:0000313" key="1">
    <source>
        <dbReference type="EMBL" id="PRD45019.1"/>
    </source>
</evidence>
<evidence type="ECO:0000313" key="2">
    <source>
        <dbReference type="Proteomes" id="UP000239711"/>
    </source>
</evidence>
<keyword evidence="2" id="KW-1185">Reference proteome</keyword>
<organism evidence="1 2">
    <name type="scientific">Sphingobacterium haloxyli</name>
    <dbReference type="NCBI Taxonomy" id="2100533"/>
    <lineage>
        <taxon>Bacteria</taxon>
        <taxon>Pseudomonadati</taxon>
        <taxon>Bacteroidota</taxon>
        <taxon>Sphingobacteriia</taxon>
        <taxon>Sphingobacteriales</taxon>
        <taxon>Sphingobacteriaceae</taxon>
        <taxon>Sphingobacterium</taxon>
    </lineage>
</organism>
<accession>A0A2S9IWX2</accession>
<protein>
    <submittedName>
        <fullName evidence="1">Uncharacterized protein</fullName>
    </submittedName>
</protein>
<dbReference type="Proteomes" id="UP000239711">
    <property type="component" value="Unassembled WGS sequence"/>
</dbReference>
<dbReference type="AlphaFoldDB" id="A0A2S9IWX2"/>
<proteinExistence type="predicted"/>
<name>A0A2S9IWX2_9SPHI</name>
<dbReference type="EMBL" id="PVBQ01000023">
    <property type="protein sequence ID" value="PRD45019.1"/>
    <property type="molecule type" value="Genomic_DNA"/>
</dbReference>
<gene>
    <name evidence="1" type="ORF">C5745_18820</name>
</gene>
<comment type="caution">
    <text evidence="1">The sequence shown here is derived from an EMBL/GenBank/DDBJ whole genome shotgun (WGS) entry which is preliminary data.</text>
</comment>
<reference evidence="1 2" key="1">
    <citation type="submission" date="2018-02" db="EMBL/GenBank/DDBJ databases">
        <title>The draft genome of Sphingobacterium sp. 5JN-11.</title>
        <authorList>
            <person name="Liu L."/>
            <person name="Li L."/>
            <person name="Liang L."/>
            <person name="Zhang X."/>
            <person name="Wang T."/>
        </authorList>
    </citation>
    <scope>NUCLEOTIDE SEQUENCE [LARGE SCALE GENOMIC DNA]</scope>
    <source>
        <strain evidence="1 2">5JN-11</strain>
    </source>
</reference>
<sequence>MSVFYNVKRLFYTYFVHSNNILNKDLIICFMDHELSFSESINDCITTLKFEDKCGITNMPPFGFLSIYEWLNLSVYHISRYKEQIKSIQLKIIIRSFVCAL</sequence>